<accession>A0A841TDL9</accession>
<feature type="compositionally biased region" description="Low complexity" evidence="1">
    <location>
        <begin position="73"/>
        <end position="91"/>
    </location>
</feature>
<feature type="signal peptide" evidence="3">
    <location>
        <begin position="1"/>
        <end position="27"/>
    </location>
</feature>
<reference evidence="5 6" key="1">
    <citation type="submission" date="2020-08" db="EMBL/GenBank/DDBJ databases">
        <title>Cohnella phylogeny.</title>
        <authorList>
            <person name="Dunlap C."/>
        </authorList>
    </citation>
    <scope>NUCLEOTIDE SEQUENCE [LARGE SCALE GENOMIC DNA]</scope>
    <source>
        <strain evidence="5 6">DSM 103658</strain>
    </source>
</reference>
<sequence length="375" mass="39096">MELPNRDRWGKWLLGSLAALLLLAALAACSSSSNDDSAASMADGAEPASAGFGESLALGSGESGSEDRTAQDASGSAESAPSASSAAQGADTAAGTGSGIGAIADANAGYNRKMIYSATVVLKAESFDKAEEKVSNAIFQSQGFIVQFSDTNNGDEIGSTYVIKVPSANFSSFLALLKAIPNEGFDRQIQGSDVTEEYVDLEGRLTAKQAEEARMLAFMDKAASTDDLVAFSNALGSVQQEIEKIKGRMRYLDQNVAYSTINLRLYEISERETAKAEENAGLGAKLGDALVGTTRLLGRIGEGLLTFAAGLLPVLLVAAVIGVPAYWWTRKARAAQRIRAAARRKELNAAASDPAAAVPPASLGAAAEEEERPVD</sequence>
<proteinExistence type="predicted"/>
<feature type="domain" description="DUF4349" evidence="4">
    <location>
        <begin position="112"/>
        <end position="326"/>
    </location>
</feature>
<evidence type="ECO:0000259" key="4">
    <source>
        <dbReference type="Pfam" id="PF14257"/>
    </source>
</evidence>
<keyword evidence="2" id="KW-1133">Transmembrane helix</keyword>
<organism evidence="5 6">
    <name type="scientific">Cohnella lubricantis</name>
    <dbReference type="NCBI Taxonomy" id="2163172"/>
    <lineage>
        <taxon>Bacteria</taxon>
        <taxon>Bacillati</taxon>
        <taxon>Bacillota</taxon>
        <taxon>Bacilli</taxon>
        <taxon>Bacillales</taxon>
        <taxon>Paenibacillaceae</taxon>
        <taxon>Cohnella</taxon>
    </lineage>
</organism>
<name>A0A841TDL9_9BACL</name>
<feature type="transmembrane region" description="Helical" evidence="2">
    <location>
        <begin position="304"/>
        <end position="329"/>
    </location>
</feature>
<keyword evidence="6" id="KW-1185">Reference proteome</keyword>
<evidence type="ECO:0000256" key="1">
    <source>
        <dbReference type="SAM" id="MobiDB-lite"/>
    </source>
</evidence>
<evidence type="ECO:0000256" key="3">
    <source>
        <dbReference type="SAM" id="SignalP"/>
    </source>
</evidence>
<keyword evidence="2" id="KW-0472">Membrane</keyword>
<dbReference type="AlphaFoldDB" id="A0A841TDL9"/>
<dbReference type="Pfam" id="PF14257">
    <property type="entry name" value="DUF4349"/>
    <property type="match status" value="1"/>
</dbReference>
<feature type="compositionally biased region" description="Low complexity" evidence="1">
    <location>
        <begin position="349"/>
        <end position="366"/>
    </location>
</feature>
<evidence type="ECO:0000313" key="6">
    <source>
        <dbReference type="Proteomes" id="UP000574133"/>
    </source>
</evidence>
<keyword evidence="3" id="KW-0732">Signal</keyword>
<keyword evidence="2" id="KW-0812">Transmembrane</keyword>
<dbReference type="RefSeq" id="WP_185178597.1">
    <property type="nucleotide sequence ID" value="NZ_CBCSEP010000004.1"/>
</dbReference>
<gene>
    <name evidence="5" type="ORF">H4Q31_08330</name>
</gene>
<dbReference type="PROSITE" id="PS51257">
    <property type="entry name" value="PROKAR_LIPOPROTEIN"/>
    <property type="match status" value="1"/>
</dbReference>
<feature type="region of interest" description="Disordered" evidence="1">
    <location>
        <begin position="32"/>
        <end position="91"/>
    </location>
</feature>
<feature type="compositionally biased region" description="Low complexity" evidence="1">
    <location>
        <begin position="32"/>
        <end position="60"/>
    </location>
</feature>
<comment type="caution">
    <text evidence="5">The sequence shown here is derived from an EMBL/GenBank/DDBJ whole genome shotgun (WGS) entry which is preliminary data.</text>
</comment>
<evidence type="ECO:0000313" key="5">
    <source>
        <dbReference type="EMBL" id="MBB6677330.1"/>
    </source>
</evidence>
<feature type="chain" id="PRO_5038962999" evidence="3">
    <location>
        <begin position="28"/>
        <end position="375"/>
    </location>
</feature>
<dbReference type="Proteomes" id="UP000574133">
    <property type="component" value="Unassembled WGS sequence"/>
</dbReference>
<protein>
    <submittedName>
        <fullName evidence="5">DUF4349 domain-containing protein</fullName>
    </submittedName>
</protein>
<evidence type="ECO:0000256" key="2">
    <source>
        <dbReference type="SAM" id="Phobius"/>
    </source>
</evidence>
<dbReference type="EMBL" id="JACJVN010000028">
    <property type="protein sequence ID" value="MBB6677330.1"/>
    <property type="molecule type" value="Genomic_DNA"/>
</dbReference>
<feature type="region of interest" description="Disordered" evidence="1">
    <location>
        <begin position="349"/>
        <end position="375"/>
    </location>
</feature>
<dbReference type="InterPro" id="IPR025645">
    <property type="entry name" value="DUF4349"/>
</dbReference>